<dbReference type="Proteomes" id="UP001056120">
    <property type="component" value="Linkage Group LG14"/>
</dbReference>
<name>A0ACB9GNQ1_9ASTR</name>
<protein>
    <submittedName>
        <fullName evidence="1">Uncharacterized protein</fullName>
    </submittedName>
</protein>
<comment type="caution">
    <text evidence="1">The sequence shown here is derived from an EMBL/GenBank/DDBJ whole genome shotgun (WGS) entry which is preliminary data.</text>
</comment>
<reference evidence="1 2" key="2">
    <citation type="journal article" date="2022" name="Mol. Ecol. Resour.">
        <title>The genomes of chicory, endive, great burdock and yacon provide insights into Asteraceae paleo-polyploidization history and plant inulin production.</title>
        <authorList>
            <person name="Fan W."/>
            <person name="Wang S."/>
            <person name="Wang H."/>
            <person name="Wang A."/>
            <person name="Jiang F."/>
            <person name="Liu H."/>
            <person name="Zhao H."/>
            <person name="Xu D."/>
            <person name="Zhang Y."/>
        </authorList>
    </citation>
    <scope>NUCLEOTIDE SEQUENCE [LARGE SCALE GENOMIC DNA]</scope>
    <source>
        <strain evidence="2">cv. Yunnan</strain>
        <tissue evidence="1">Leaves</tissue>
    </source>
</reference>
<proteinExistence type="predicted"/>
<dbReference type="EMBL" id="CM042031">
    <property type="protein sequence ID" value="KAI3785274.1"/>
    <property type="molecule type" value="Genomic_DNA"/>
</dbReference>
<evidence type="ECO:0000313" key="1">
    <source>
        <dbReference type="EMBL" id="KAI3785274.1"/>
    </source>
</evidence>
<sequence>MSASPATLEAAILLSASLTDDLVKSGVLSRKGLKKAKEDYSKRPAKKQKTAKNFAMATPTIPVNAVAPTPQSTARKPYTGNLPKCLRCPFHHHGECRKCNKCGKLGHTNRFCKESPAAANANNAVVATVAPGNNTARACYECGGLDHFRDRCPRLNRGNNNNTPAANGRAFVIGAPEALQDPAVVTGTFLLDNHFVSILFDTGADKSFVSTDFVPMLNLRPTKLDSAYTIELANGKLIRAHTVVRGCSLTLEDHSFPIDLIPMELGSFDVVVGMDWLSNNHAEIICADKVVRIPLASGDTLNIHGEKPGKNLKIVSCMKARSYLKKHDTVAFLAHIVEKKSEGKKIQDVPIIKDYPEVFPDDLPGLPPIRQVEFRIDLVPGATPITKSPYRLAPSEMKELSSQLQELLDKGFLRPSFSPWGAPILFVKKKDGSFRMCIDYRDHLLFKD</sequence>
<gene>
    <name evidence="1" type="ORF">L1987_44390</name>
</gene>
<evidence type="ECO:0000313" key="2">
    <source>
        <dbReference type="Proteomes" id="UP001056120"/>
    </source>
</evidence>
<organism evidence="1 2">
    <name type="scientific">Smallanthus sonchifolius</name>
    <dbReference type="NCBI Taxonomy" id="185202"/>
    <lineage>
        <taxon>Eukaryota</taxon>
        <taxon>Viridiplantae</taxon>
        <taxon>Streptophyta</taxon>
        <taxon>Embryophyta</taxon>
        <taxon>Tracheophyta</taxon>
        <taxon>Spermatophyta</taxon>
        <taxon>Magnoliopsida</taxon>
        <taxon>eudicotyledons</taxon>
        <taxon>Gunneridae</taxon>
        <taxon>Pentapetalae</taxon>
        <taxon>asterids</taxon>
        <taxon>campanulids</taxon>
        <taxon>Asterales</taxon>
        <taxon>Asteraceae</taxon>
        <taxon>Asteroideae</taxon>
        <taxon>Heliantheae alliance</taxon>
        <taxon>Millerieae</taxon>
        <taxon>Smallanthus</taxon>
    </lineage>
</organism>
<accession>A0ACB9GNQ1</accession>
<keyword evidence="2" id="KW-1185">Reference proteome</keyword>
<reference evidence="2" key="1">
    <citation type="journal article" date="2022" name="Mol. Ecol. Resour.">
        <title>The genomes of chicory, endive, great burdock and yacon provide insights into Asteraceae palaeo-polyploidization history and plant inulin production.</title>
        <authorList>
            <person name="Fan W."/>
            <person name="Wang S."/>
            <person name="Wang H."/>
            <person name="Wang A."/>
            <person name="Jiang F."/>
            <person name="Liu H."/>
            <person name="Zhao H."/>
            <person name="Xu D."/>
            <person name="Zhang Y."/>
        </authorList>
    </citation>
    <scope>NUCLEOTIDE SEQUENCE [LARGE SCALE GENOMIC DNA]</scope>
    <source>
        <strain evidence="2">cv. Yunnan</strain>
    </source>
</reference>